<dbReference type="AlphaFoldDB" id="A0A0L6UAB0"/>
<evidence type="ECO:0000259" key="1">
    <source>
        <dbReference type="Pfam" id="PF17921"/>
    </source>
</evidence>
<organism evidence="2 3">
    <name type="scientific">Puccinia sorghi</name>
    <dbReference type="NCBI Taxonomy" id="27349"/>
    <lineage>
        <taxon>Eukaryota</taxon>
        <taxon>Fungi</taxon>
        <taxon>Dikarya</taxon>
        <taxon>Basidiomycota</taxon>
        <taxon>Pucciniomycotina</taxon>
        <taxon>Pucciniomycetes</taxon>
        <taxon>Pucciniales</taxon>
        <taxon>Pucciniaceae</taxon>
        <taxon>Puccinia</taxon>
    </lineage>
</organism>
<comment type="caution">
    <text evidence="2">The sequence shown here is derived from an EMBL/GenBank/DDBJ whole genome shotgun (WGS) entry which is preliminary data.</text>
</comment>
<evidence type="ECO:0000313" key="2">
    <source>
        <dbReference type="EMBL" id="KNZ45489.1"/>
    </source>
</evidence>
<protein>
    <submittedName>
        <fullName evidence="2">Putative retrotransposon nucleocapsid protein</fullName>
    </submittedName>
</protein>
<keyword evidence="3" id="KW-1185">Reference proteome</keyword>
<proteinExistence type="predicted"/>
<accession>A0A0L6UAB0</accession>
<evidence type="ECO:0000313" key="3">
    <source>
        <dbReference type="Proteomes" id="UP000037035"/>
    </source>
</evidence>
<dbReference type="EMBL" id="LAVV01013578">
    <property type="protein sequence ID" value="KNZ45489.1"/>
    <property type="molecule type" value="Genomic_DNA"/>
</dbReference>
<feature type="non-terminal residue" evidence="2">
    <location>
        <position position="1"/>
    </location>
</feature>
<dbReference type="Proteomes" id="UP000037035">
    <property type="component" value="Unassembled WGS sequence"/>
</dbReference>
<dbReference type="Gene3D" id="1.10.340.70">
    <property type="match status" value="1"/>
</dbReference>
<feature type="non-terminal residue" evidence="2">
    <location>
        <position position="201"/>
    </location>
</feature>
<reference evidence="2 3" key="1">
    <citation type="submission" date="2015-08" db="EMBL/GenBank/DDBJ databases">
        <title>Next Generation Sequencing and Analysis of the Genome of Puccinia sorghi L Schw, the Causal Agent of Maize Common Rust.</title>
        <authorList>
            <person name="Rochi L."/>
            <person name="Burguener G."/>
            <person name="Darino M."/>
            <person name="Turjanski A."/>
            <person name="Kreff E."/>
            <person name="Dieguez M.J."/>
            <person name="Sacco F."/>
        </authorList>
    </citation>
    <scope>NUCLEOTIDE SEQUENCE [LARGE SCALE GENOMIC DNA]</scope>
    <source>
        <strain evidence="2 3">RO10H11247</strain>
    </source>
</reference>
<dbReference type="VEuPathDB" id="FungiDB:VP01_8075g1"/>
<dbReference type="InterPro" id="IPR052160">
    <property type="entry name" value="Gypsy_RT_Integrase-like"/>
</dbReference>
<dbReference type="OrthoDB" id="4364638at2759"/>
<sequence>LDGLNFSVFPDALSHQDNVYPREGEAFANNNPDNVRTIFSPLTHSDPPKVYLNLITLHSKTLKLRDAQLSDPWCRDIRNNIASHLKDYSILKNDLLLYKEKIVVPDNPSLKLSILKSRHDSPLAGHFRQEKTYSLISQDFSWPGMTRDVKDYVNSCYDCNCNKSSKHWKYGLLQPLPWHSLSIDFISQLPLLNGYDAILVV</sequence>
<dbReference type="PANTHER" id="PTHR47266">
    <property type="entry name" value="ENDONUCLEASE-RELATED"/>
    <property type="match status" value="1"/>
</dbReference>
<gene>
    <name evidence="2" type="ORF">VP01_8075g1</name>
</gene>
<dbReference type="FunFam" id="1.10.340.70:FF:000001">
    <property type="entry name" value="Retrovirus-related Pol polyprotein from transposon gypsy-like Protein"/>
    <property type="match status" value="1"/>
</dbReference>
<name>A0A0L6UAB0_9BASI</name>
<dbReference type="Pfam" id="PF17921">
    <property type="entry name" value="Integrase_H2C2"/>
    <property type="match status" value="1"/>
</dbReference>
<feature type="domain" description="Integrase zinc-binding" evidence="1">
    <location>
        <begin position="107"/>
        <end position="164"/>
    </location>
</feature>
<dbReference type="InterPro" id="IPR041588">
    <property type="entry name" value="Integrase_H2C2"/>
</dbReference>